<proteinExistence type="predicted"/>
<protein>
    <submittedName>
        <fullName evidence="1">Uncharacterized protein</fullName>
    </submittedName>
</protein>
<organism evidence="1">
    <name type="scientific">uncultured Sphingosinicella sp</name>
    <dbReference type="NCBI Taxonomy" id="478748"/>
    <lineage>
        <taxon>Bacteria</taxon>
        <taxon>Pseudomonadati</taxon>
        <taxon>Pseudomonadota</taxon>
        <taxon>Alphaproteobacteria</taxon>
        <taxon>Sphingomonadales</taxon>
        <taxon>Sphingosinicellaceae</taxon>
        <taxon>Sphingosinicella</taxon>
        <taxon>environmental samples</taxon>
    </lineage>
</organism>
<evidence type="ECO:0000313" key="1">
    <source>
        <dbReference type="EMBL" id="CAA9524649.1"/>
    </source>
</evidence>
<sequence>MEEESCPLVPVSWGELLDKITILEIKKERIGDPDALRNVAHELERLIDIASSVGRQPRIALLMDRLRAVNRLLWGIEENTRVKEALGDFGPEFVQLARSVYKNNDLRAALKREINLRLNSAIVEEKSYAATRSVRGKGAIDTAVR</sequence>
<dbReference type="Pfam" id="PF19662">
    <property type="entry name" value="DUF6165"/>
    <property type="match status" value="1"/>
</dbReference>
<dbReference type="EMBL" id="CADCWD010000017">
    <property type="protein sequence ID" value="CAA9524649.1"/>
    <property type="molecule type" value="Genomic_DNA"/>
</dbReference>
<reference evidence="1" key="1">
    <citation type="submission" date="2020-02" db="EMBL/GenBank/DDBJ databases">
        <authorList>
            <person name="Meier V. D."/>
        </authorList>
    </citation>
    <scope>NUCLEOTIDE SEQUENCE</scope>
    <source>
        <strain evidence="1">AVDCRST_MAG23</strain>
    </source>
</reference>
<name>A0A6J4TK58_9SPHN</name>
<dbReference type="InterPro" id="IPR046163">
    <property type="entry name" value="DUF6165"/>
</dbReference>
<dbReference type="AlphaFoldDB" id="A0A6J4TK58"/>
<accession>A0A6J4TK58</accession>
<gene>
    <name evidence="1" type="ORF">AVDCRST_MAG23-501</name>
</gene>